<dbReference type="Proteomes" id="UP000179807">
    <property type="component" value="Unassembled WGS sequence"/>
</dbReference>
<protein>
    <recommendedName>
        <fullName evidence="1">Protein kinase domain-containing protein</fullName>
    </recommendedName>
</protein>
<gene>
    <name evidence="2" type="ORF">TRFO_36608</name>
</gene>
<proteinExistence type="predicted"/>
<dbReference type="SUPFAM" id="SSF56112">
    <property type="entry name" value="Protein kinase-like (PK-like)"/>
    <property type="match status" value="1"/>
</dbReference>
<dbReference type="Gene3D" id="1.25.40.10">
    <property type="entry name" value="Tetratricopeptide repeat domain"/>
    <property type="match status" value="1"/>
</dbReference>
<dbReference type="InterPro" id="IPR011990">
    <property type="entry name" value="TPR-like_helical_dom_sf"/>
</dbReference>
<dbReference type="InterPro" id="IPR053235">
    <property type="entry name" value="Ser_Thr_kinase"/>
</dbReference>
<feature type="domain" description="Protein kinase" evidence="1">
    <location>
        <begin position="271"/>
        <end position="524"/>
    </location>
</feature>
<dbReference type="SMART" id="SM00220">
    <property type="entry name" value="S_TKc"/>
    <property type="match status" value="1"/>
</dbReference>
<reference evidence="2" key="1">
    <citation type="submission" date="2016-10" db="EMBL/GenBank/DDBJ databases">
        <authorList>
            <person name="Benchimol M."/>
            <person name="Almeida L.G."/>
            <person name="Vasconcelos A.T."/>
            <person name="Perreira-Neves A."/>
            <person name="Rosa I.A."/>
            <person name="Tasca T."/>
            <person name="Bogo M.R."/>
            <person name="de Souza W."/>
        </authorList>
    </citation>
    <scope>NUCLEOTIDE SEQUENCE [LARGE SCALE GENOMIC DNA]</scope>
    <source>
        <strain evidence="2">K</strain>
    </source>
</reference>
<dbReference type="SMART" id="SM00671">
    <property type="entry name" value="SEL1"/>
    <property type="match status" value="6"/>
</dbReference>
<dbReference type="GO" id="GO:0004674">
    <property type="term" value="F:protein serine/threonine kinase activity"/>
    <property type="evidence" value="ECO:0007669"/>
    <property type="project" value="TreeGrafter"/>
</dbReference>
<organism evidence="2 3">
    <name type="scientific">Tritrichomonas foetus</name>
    <dbReference type="NCBI Taxonomy" id="1144522"/>
    <lineage>
        <taxon>Eukaryota</taxon>
        <taxon>Metamonada</taxon>
        <taxon>Parabasalia</taxon>
        <taxon>Tritrichomonadida</taxon>
        <taxon>Tritrichomonadidae</taxon>
        <taxon>Tritrichomonas</taxon>
    </lineage>
</organism>
<dbReference type="InterPro" id="IPR000719">
    <property type="entry name" value="Prot_kinase_dom"/>
</dbReference>
<dbReference type="SUPFAM" id="SSF81901">
    <property type="entry name" value="HCP-like"/>
    <property type="match status" value="2"/>
</dbReference>
<name>A0A1J4JDG0_9EUKA</name>
<evidence type="ECO:0000259" key="1">
    <source>
        <dbReference type="PROSITE" id="PS50011"/>
    </source>
</evidence>
<accession>A0A1J4JDG0</accession>
<dbReference type="CDD" id="cd00180">
    <property type="entry name" value="PKc"/>
    <property type="match status" value="1"/>
</dbReference>
<dbReference type="GeneID" id="94845635"/>
<dbReference type="VEuPathDB" id="TrichDB:TRFO_36608"/>
<dbReference type="OrthoDB" id="2384430at2759"/>
<dbReference type="InterPro" id="IPR008271">
    <property type="entry name" value="Ser/Thr_kinase_AS"/>
</dbReference>
<dbReference type="InterPro" id="IPR006597">
    <property type="entry name" value="Sel1-like"/>
</dbReference>
<dbReference type="Pfam" id="PF00069">
    <property type="entry name" value="Pkinase"/>
    <property type="match status" value="1"/>
</dbReference>
<dbReference type="PROSITE" id="PS00108">
    <property type="entry name" value="PROTEIN_KINASE_ST"/>
    <property type="match status" value="1"/>
</dbReference>
<dbReference type="GO" id="GO:0005524">
    <property type="term" value="F:ATP binding"/>
    <property type="evidence" value="ECO:0007669"/>
    <property type="project" value="InterPro"/>
</dbReference>
<dbReference type="AlphaFoldDB" id="A0A1J4JDG0"/>
<dbReference type="PANTHER" id="PTHR24361:SF785">
    <property type="entry name" value="DUAL SPECIFICITY MITOGEN-ACTIVATED PROTEIN KINASE KINASE 1"/>
    <property type="match status" value="1"/>
</dbReference>
<comment type="caution">
    <text evidence="2">The sequence shown here is derived from an EMBL/GenBank/DDBJ whole genome shotgun (WGS) entry which is preliminary data.</text>
</comment>
<evidence type="ECO:0000313" key="3">
    <source>
        <dbReference type="Proteomes" id="UP000179807"/>
    </source>
</evidence>
<dbReference type="PANTHER" id="PTHR24361">
    <property type="entry name" value="MITOGEN-ACTIVATED KINASE KINASE KINASE"/>
    <property type="match status" value="1"/>
</dbReference>
<sequence length="850" mass="100385">MFYDSPINLARDFSVKGERINNIMKLDTNYQLTAFQNHHWEIIYFSKMNQKLIDILKSQEMEPFVSLSIQTVHKESFLSICCQSKLFLIRIETHCEYYDEKKIENKIQEDSLNDLKSDSLNKYKESLKEIICLLNGKLIYCLPEDQEILETIISQINNHNHNQNTDFNSNNLNTDPNNHHNFIINFANQDTSENILHEINQLIIRCKEIRSRLFYHLSISFLEFLFITKNSFFIYLFHRNEFNRTLFRNNDFYYPEKYLKQKFSSFNEKTMVVIRLLGKGSKGICKLVLHLETGLLFATKTHHKRQDFEKERDFYQTIEPHPFILRCYGYIYPDILILDWKVNGNLKNFIFNKNPYKIVDDNVKNKIIIEILFALDYLHSHGYMHRDMKTDNILIDDEYKSTICDCDLVREFEINTPDKPYSGDVGTYLYSAPEVLKNQNYSFQIDIYSLGCIIIEIVTEKQLFAKDKVPQLSKEKYGMCEKLFKHCTKYNALERTLMIYLRYKFLSGRFTLKNADSKQMIKYLYQLEGDLSRYKIPTEKRADFQLLKKLSEKGNCQALYYIGIIYYFGEGLTQSYTIAKEHFEKAIQVSPTFPNPYVFLGLIYKNGYGVEKNLTKSSELYKKASDLNFPWGTYNYAYNVFHGLRTKSKPLKAIKMFEETSKTIPYANYALGMIKYLGLKGIPVDKVTAIKHLQDGVDNKSTLAMEFIAQIYFVGEEGILEKNRKEAVKLLETVNLYHDLRLYTYFLAYMYDVGDGTKQNQEKATKIFEKAPKKFEDIQNDNSIAHIETFYFFFGYMKMYGRGVQKNEEEAIEYFQKANVSFLPEAQKELDKYYQTHSHNQKSNVKNLNF</sequence>
<dbReference type="PROSITE" id="PS50011">
    <property type="entry name" value="PROTEIN_KINASE_DOM"/>
    <property type="match status" value="1"/>
</dbReference>
<keyword evidence="3" id="KW-1185">Reference proteome</keyword>
<evidence type="ECO:0000313" key="2">
    <source>
        <dbReference type="EMBL" id="OHS97194.1"/>
    </source>
</evidence>
<dbReference type="Gene3D" id="1.10.510.10">
    <property type="entry name" value="Transferase(Phosphotransferase) domain 1"/>
    <property type="match status" value="1"/>
</dbReference>
<dbReference type="InterPro" id="IPR011009">
    <property type="entry name" value="Kinase-like_dom_sf"/>
</dbReference>
<dbReference type="RefSeq" id="XP_068350331.1">
    <property type="nucleotide sequence ID" value="XM_068510931.1"/>
</dbReference>
<dbReference type="EMBL" id="MLAK01001130">
    <property type="protein sequence ID" value="OHS97194.1"/>
    <property type="molecule type" value="Genomic_DNA"/>
</dbReference>
<dbReference type="GO" id="GO:0005737">
    <property type="term" value="C:cytoplasm"/>
    <property type="evidence" value="ECO:0007669"/>
    <property type="project" value="TreeGrafter"/>
</dbReference>
<dbReference type="Pfam" id="PF08238">
    <property type="entry name" value="Sel1"/>
    <property type="match status" value="7"/>
</dbReference>